<comment type="caution">
    <text evidence="2">The sequence shown here is derived from an EMBL/GenBank/DDBJ whole genome shotgun (WGS) entry which is preliminary data.</text>
</comment>
<accession>A0A151K300</accession>
<evidence type="ECO:0000313" key="3">
    <source>
        <dbReference type="Proteomes" id="UP000078492"/>
    </source>
</evidence>
<evidence type="ECO:0000256" key="1">
    <source>
        <dbReference type="SAM" id="MobiDB-lite"/>
    </source>
</evidence>
<dbReference type="EMBL" id="LKEY01013671">
    <property type="protein sequence ID" value="KYN50393.1"/>
    <property type="molecule type" value="Genomic_DNA"/>
</dbReference>
<feature type="compositionally biased region" description="Low complexity" evidence="1">
    <location>
        <begin position="39"/>
        <end position="48"/>
    </location>
</feature>
<organism evidence="2 3">
    <name type="scientific">Trachymyrmex cornetzi</name>
    <dbReference type="NCBI Taxonomy" id="471704"/>
    <lineage>
        <taxon>Eukaryota</taxon>
        <taxon>Metazoa</taxon>
        <taxon>Ecdysozoa</taxon>
        <taxon>Arthropoda</taxon>
        <taxon>Hexapoda</taxon>
        <taxon>Insecta</taxon>
        <taxon>Pterygota</taxon>
        <taxon>Neoptera</taxon>
        <taxon>Endopterygota</taxon>
        <taxon>Hymenoptera</taxon>
        <taxon>Apocrita</taxon>
        <taxon>Aculeata</taxon>
        <taxon>Formicoidea</taxon>
        <taxon>Formicidae</taxon>
        <taxon>Myrmicinae</taxon>
        <taxon>Trachymyrmex</taxon>
    </lineage>
</organism>
<sequence length="98" mass="10091">FSTRKITGRPSIWLQHATVSCGNGDGGGGRHGHGHRSGQQHQQQQQQRLVPPSAPPPPRSGIIGGGGGNGPNCPTDSKPDAGSPLLSISEVTNTLLNQ</sequence>
<proteinExistence type="predicted"/>
<protein>
    <submittedName>
        <fullName evidence="2">Uncharacterized protein</fullName>
    </submittedName>
</protein>
<dbReference type="AlphaFoldDB" id="A0A151K300"/>
<keyword evidence="3" id="KW-1185">Reference proteome</keyword>
<name>A0A151K300_9HYME</name>
<dbReference type="STRING" id="471704.A0A151K300"/>
<feature type="compositionally biased region" description="Polar residues" evidence="1">
    <location>
        <begin position="89"/>
        <end position="98"/>
    </location>
</feature>
<evidence type="ECO:0000313" key="2">
    <source>
        <dbReference type="EMBL" id="KYN50393.1"/>
    </source>
</evidence>
<feature type="region of interest" description="Disordered" evidence="1">
    <location>
        <begin position="17"/>
        <end position="98"/>
    </location>
</feature>
<gene>
    <name evidence="2" type="ORF">ALC57_00030</name>
</gene>
<reference evidence="2 3" key="1">
    <citation type="submission" date="2015-09" db="EMBL/GenBank/DDBJ databases">
        <title>Trachymyrmex cornetzi WGS genome.</title>
        <authorList>
            <person name="Nygaard S."/>
            <person name="Hu H."/>
            <person name="Boomsma J."/>
            <person name="Zhang G."/>
        </authorList>
    </citation>
    <scope>NUCLEOTIDE SEQUENCE [LARGE SCALE GENOMIC DNA]</scope>
    <source>
        <strain evidence="2">Tcor2-1</strain>
        <tissue evidence="2">Whole body</tissue>
    </source>
</reference>
<feature type="non-terminal residue" evidence="2">
    <location>
        <position position="1"/>
    </location>
</feature>
<dbReference type="Proteomes" id="UP000078492">
    <property type="component" value="Unassembled WGS sequence"/>
</dbReference>